<dbReference type="Pfam" id="PF05954">
    <property type="entry name" value="Phage_GPD"/>
    <property type="match status" value="1"/>
</dbReference>
<protein>
    <submittedName>
        <fullName evidence="7">Rhs element Vgr family protein</fullName>
    </submittedName>
</protein>
<dbReference type="InterPro" id="IPR017847">
    <property type="entry name" value="T6SS_RhsGE_Vgr_subset"/>
</dbReference>
<dbReference type="SUPFAM" id="SSF69255">
    <property type="entry name" value="gp5 N-terminal domain-like"/>
    <property type="match status" value="1"/>
</dbReference>
<dbReference type="Gene3D" id="2.30.110.50">
    <property type="match status" value="1"/>
</dbReference>
<dbReference type="Gene3D" id="4.10.220.110">
    <property type="match status" value="1"/>
</dbReference>
<gene>
    <name evidence="7" type="ORF">SOCE26_050820</name>
</gene>
<dbReference type="PANTHER" id="PTHR32305:SF15">
    <property type="entry name" value="PROTEIN RHSA-RELATED"/>
    <property type="match status" value="1"/>
</dbReference>
<dbReference type="InterPro" id="IPR006533">
    <property type="entry name" value="T6SS_Vgr_RhsGE"/>
</dbReference>
<dbReference type="Pfam" id="PF22178">
    <property type="entry name" value="Gp5_trimer_C"/>
    <property type="match status" value="1"/>
</dbReference>
<sequence length="735" mass="78492">MMDGTLSHVLLAGSGLPGDVRVQSYEAHEAVSLPYAVHVELATSDPSFRIDECLQRRMVLEVGDGQGGVRYYDGLPDRVGFLAYRGGEFFFRMRLRPALAALEHREGSRIFQDKTPVDVVKTILAEAGVDTDVEWRLRQTYAPREFLCQYRETEMNFVHRILEDEGIFYFFLHSPDGHKLVFCDDPAAFAQEEGTPPVVLAPRQGGVAGTQPLLEFRREKTLRATEVVLRDYDFEKPELPPTATTPAPGPWSIRHFQYPGGFTSSAEGSRRSRGRISSLRGDVDVCRGRSRAAGLRCGAPMTVEGANEPFLNGEFVAVELRSRGRSGEDACENEFAAVPKGAPFAAPLRAKKPRIRGIQTAVVTGPSNEPQSIHVDKYGRVKVRFLWDRSGKQDDTSSCWLRVSQLGLGGSMVLPRVGWEVSVAFLDGDPDRPIVLGRAYNAETPPPYAQPGAAADSSLKSMATPGGAGHNEIKMSDTAGKQGMSISSQKDLNISSGNDKNETVAVNEDHSVGGNYNVTVGANETTSVSANQSIDVGNALQVKVTGAQSVTVGGNEQAHAKCDYVEKVGGTRDYSVGGNQITISCGVRQNITGAFKRDVGAVQANVSLASIDDNMLATYDEKVGAVAVQLVRGVAVESVATTKDQTSTAAELHVVPALSTSAKGVKQLIGGVHLRKIGGDFVVQAPRIVLGGGVGKFNAGGSSVNLNGGPVVLKGSKISIDAGAIVKLASNLKIG</sequence>
<feature type="region of interest" description="Disordered" evidence="4">
    <location>
        <begin position="443"/>
        <end position="500"/>
    </location>
</feature>
<dbReference type="GO" id="GO:0005576">
    <property type="term" value="C:extracellular region"/>
    <property type="evidence" value="ECO:0007669"/>
    <property type="project" value="UniProtKB-SubCell"/>
</dbReference>
<evidence type="ECO:0000313" key="8">
    <source>
        <dbReference type="Proteomes" id="UP000238348"/>
    </source>
</evidence>
<dbReference type="NCBIfam" id="TIGR01646">
    <property type="entry name" value="vgr_GE"/>
    <property type="match status" value="1"/>
</dbReference>
<dbReference type="Pfam" id="PF04717">
    <property type="entry name" value="Phage_base_V"/>
    <property type="match status" value="1"/>
</dbReference>
<evidence type="ECO:0000259" key="5">
    <source>
        <dbReference type="Pfam" id="PF04717"/>
    </source>
</evidence>
<dbReference type="EMBL" id="CP012673">
    <property type="protein sequence ID" value="AUX43630.1"/>
    <property type="molecule type" value="Genomic_DNA"/>
</dbReference>
<name>A0A2L0EWF0_SORCE</name>
<evidence type="ECO:0000256" key="2">
    <source>
        <dbReference type="ARBA" id="ARBA00005558"/>
    </source>
</evidence>
<dbReference type="OrthoDB" id="9762420at2"/>
<dbReference type="SUPFAM" id="SSF69279">
    <property type="entry name" value="Phage tail proteins"/>
    <property type="match status" value="2"/>
</dbReference>
<evidence type="ECO:0000313" key="7">
    <source>
        <dbReference type="EMBL" id="AUX43630.1"/>
    </source>
</evidence>
<reference evidence="7 8" key="1">
    <citation type="submission" date="2015-09" db="EMBL/GenBank/DDBJ databases">
        <title>Sorangium comparison.</title>
        <authorList>
            <person name="Zaburannyi N."/>
            <person name="Bunk B."/>
            <person name="Overmann J."/>
            <person name="Mueller R."/>
        </authorList>
    </citation>
    <scope>NUCLEOTIDE SEQUENCE [LARGE SCALE GENOMIC DNA]</scope>
    <source>
        <strain evidence="7 8">So ce26</strain>
    </source>
</reference>
<accession>A0A2L0EWF0</accession>
<dbReference type="RefSeq" id="WP_104982282.1">
    <property type="nucleotide sequence ID" value="NZ_CP012673.1"/>
</dbReference>
<dbReference type="InterPro" id="IPR050708">
    <property type="entry name" value="T6SS_VgrG/RHS"/>
</dbReference>
<comment type="subcellular location">
    <subcellularLocation>
        <location evidence="1">Secreted</location>
    </subcellularLocation>
</comment>
<feature type="compositionally biased region" description="Polar residues" evidence="4">
    <location>
        <begin position="484"/>
        <end position="498"/>
    </location>
</feature>
<dbReference type="InterPro" id="IPR054030">
    <property type="entry name" value="Gp5_Vgr_C"/>
</dbReference>
<dbReference type="SUPFAM" id="SSF69349">
    <property type="entry name" value="Phage fibre proteins"/>
    <property type="match status" value="1"/>
</dbReference>
<dbReference type="AlphaFoldDB" id="A0A2L0EWF0"/>
<feature type="domain" description="Gp5/Type VI secretion system Vgr C-terminal trimerisation" evidence="6">
    <location>
        <begin position="457"/>
        <end position="562"/>
    </location>
</feature>
<comment type="similarity">
    <text evidence="2">Belongs to the VgrG protein family.</text>
</comment>
<dbReference type="PANTHER" id="PTHR32305">
    <property type="match status" value="1"/>
</dbReference>
<feature type="domain" description="Gp5/Type VI secretion system Vgr protein OB-fold" evidence="5">
    <location>
        <begin position="375"/>
        <end position="440"/>
    </location>
</feature>
<evidence type="ECO:0000259" key="6">
    <source>
        <dbReference type="Pfam" id="PF22178"/>
    </source>
</evidence>
<dbReference type="Gene3D" id="2.40.50.230">
    <property type="entry name" value="Gp5 N-terminal domain"/>
    <property type="match status" value="1"/>
</dbReference>
<dbReference type="Gene3D" id="3.55.50.10">
    <property type="entry name" value="Baseplate protein-like domains"/>
    <property type="match status" value="1"/>
</dbReference>
<evidence type="ECO:0000256" key="3">
    <source>
        <dbReference type="ARBA" id="ARBA00022525"/>
    </source>
</evidence>
<proteinExistence type="inferred from homology"/>
<evidence type="ECO:0000256" key="4">
    <source>
        <dbReference type="SAM" id="MobiDB-lite"/>
    </source>
</evidence>
<dbReference type="Proteomes" id="UP000238348">
    <property type="component" value="Chromosome"/>
</dbReference>
<keyword evidence="3" id="KW-0964">Secreted</keyword>
<dbReference type="InterPro" id="IPR037026">
    <property type="entry name" value="Vgr_OB-fold_dom_sf"/>
</dbReference>
<organism evidence="7 8">
    <name type="scientific">Sorangium cellulosum</name>
    <name type="common">Polyangium cellulosum</name>
    <dbReference type="NCBI Taxonomy" id="56"/>
    <lineage>
        <taxon>Bacteria</taxon>
        <taxon>Pseudomonadati</taxon>
        <taxon>Myxococcota</taxon>
        <taxon>Polyangia</taxon>
        <taxon>Polyangiales</taxon>
        <taxon>Polyangiaceae</taxon>
        <taxon>Sorangium</taxon>
    </lineage>
</organism>
<dbReference type="NCBIfam" id="TIGR03361">
    <property type="entry name" value="VI_Rhs_Vgr"/>
    <property type="match status" value="1"/>
</dbReference>
<dbReference type="InterPro" id="IPR006531">
    <property type="entry name" value="Gp5/Vgr_OB"/>
</dbReference>
<evidence type="ECO:0000256" key="1">
    <source>
        <dbReference type="ARBA" id="ARBA00004613"/>
    </source>
</evidence>